<reference evidence="8" key="1">
    <citation type="submission" date="2018-05" db="EMBL/GenBank/DDBJ databases">
        <authorList>
            <person name="Lanie J.A."/>
            <person name="Ng W.-L."/>
            <person name="Kazmierczak K.M."/>
            <person name="Andrzejewski T.M."/>
            <person name="Davidsen T.M."/>
            <person name="Wayne K.J."/>
            <person name="Tettelin H."/>
            <person name="Glass J.I."/>
            <person name="Rusch D."/>
            <person name="Podicherti R."/>
            <person name="Tsui H.-C.T."/>
            <person name="Winkler M.E."/>
        </authorList>
    </citation>
    <scope>NUCLEOTIDE SEQUENCE</scope>
</reference>
<dbReference type="SUPFAM" id="SSF52490">
    <property type="entry name" value="Tubulin nucleotide-binding domain-like"/>
    <property type="match status" value="1"/>
</dbReference>
<dbReference type="GO" id="GO:0003924">
    <property type="term" value="F:GTPase activity"/>
    <property type="evidence" value="ECO:0007669"/>
    <property type="project" value="InterPro"/>
</dbReference>
<comment type="similarity">
    <text evidence="1">Belongs to the FtsZ family.</text>
</comment>
<feature type="domain" description="Tubulin/FtsZ GTPase" evidence="6">
    <location>
        <begin position="16"/>
        <end position="208"/>
    </location>
</feature>
<dbReference type="EMBL" id="UINC01053844">
    <property type="protein sequence ID" value="SVB70858.1"/>
    <property type="molecule type" value="Genomic_DNA"/>
</dbReference>
<dbReference type="AlphaFoldDB" id="A0A382G6I4"/>
<dbReference type="Pfam" id="PF12327">
    <property type="entry name" value="FtsZ_C"/>
    <property type="match status" value="1"/>
</dbReference>
<feature type="compositionally biased region" description="Low complexity" evidence="5">
    <location>
        <begin position="367"/>
        <end position="381"/>
    </location>
</feature>
<keyword evidence="3" id="KW-0547">Nucleotide-binding</keyword>
<evidence type="ECO:0000313" key="8">
    <source>
        <dbReference type="EMBL" id="SVB70858.1"/>
    </source>
</evidence>
<protein>
    <recommendedName>
        <fullName evidence="9">Cell division protein FtsZ</fullName>
    </recommendedName>
</protein>
<feature type="region of interest" description="Disordered" evidence="5">
    <location>
        <begin position="342"/>
        <end position="400"/>
    </location>
</feature>
<dbReference type="FunFam" id="3.30.1330.20:FF:000011">
    <property type="entry name" value="Cell division protein FtsZ"/>
    <property type="match status" value="1"/>
</dbReference>
<dbReference type="SMART" id="SM00865">
    <property type="entry name" value="Tubulin_C"/>
    <property type="match status" value="1"/>
</dbReference>
<dbReference type="PRINTS" id="PR00423">
    <property type="entry name" value="CELLDVISFTSZ"/>
</dbReference>
<accession>A0A382G6I4</accession>
<dbReference type="SUPFAM" id="SSF55307">
    <property type="entry name" value="Tubulin C-terminal domain-like"/>
    <property type="match status" value="1"/>
</dbReference>
<evidence type="ECO:0000256" key="2">
    <source>
        <dbReference type="ARBA" id="ARBA00022490"/>
    </source>
</evidence>
<dbReference type="InterPro" id="IPR018316">
    <property type="entry name" value="Tubulin/FtsZ_2-layer-sand-dom"/>
</dbReference>
<dbReference type="InterPro" id="IPR037103">
    <property type="entry name" value="Tubulin/FtsZ-like_C"/>
</dbReference>
<dbReference type="GO" id="GO:0005737">
    <property type="term" value="C:cytoplasm"/>
    <property type="evidence" value="ECO:0007669"/>
    <property type="project" value="TreeGrafter"/>
</dbReference>
<evidence type="ECO:0008006" key="9">
    <source>
        <dbReference type="Google" id="ProtNLM"/>
    </source>
</evidence>
<dbReference type="HAMAP" id="MF_00909">
    <property type="entry name" value="FtsZ"/>
    <property type="match status" value="1"/>
</dbReference>
<dbReference type="Gene3D" id="3.30.1330.20">
    <property type="entry name" value="Tubulin/FtsZ, C-terminal domain"/>
    <property type="match status" value="1"/>
</dbReference>
<dbReference type="InterPro" id="IPR000158">
    <property type="entry name" value="Cell_div_FtsZ"/>
</dbReference>
<feature type="non-terminal residue" evidence="8">
    <location>
        <position position="400"/>
    </location>
</feature>
<dbReference type="InterPro" id="IPR020805">
    <property type="entry name" value="Cell_div_FtsZ_CS"/>
</dbReference>
<feature type="domain" description="Tubulin/FtsZ 2-layer sandwich" evidence="7">
    <location>
        <begin position="210"/>
        <end position="328"/>
    </location>
</feature>
<evidence type="ECO:0000256" key="1">
    <source>
        <dbReference type="ARBA" id="ARBA00009690"/>
    </source>
</evidence>
<sequence>MSIDFAPQQWEEAKPRITVIGVGGAGGNAVNNMINGGLEGVEFVVANTDAQSLQQSLAEQRIQLGVTVTHGLGAGARPDIGRVAAEEALDDILQYLEANNMVFIAAGMGGGTGTGAAPVIARAARERGILTVGVVTKPFQFEGIQRMRLAEAGLQELQQYVDTLIVIPNQNLFRVANEQTTFAAAFNLADEVLHAGVRGVTDLMVSPGLINLDFADIRTVMGEMGKAMMGTGEAQGENRATEAAEAAINNPLLDNASIEGARGVLINVTGGSDVTLMEVDEAASRICQEVDDDANIIFGTSLSTDLDGQMRVAVIATGIEADLAREPVPEPSDKVHVLGISQRKGGDRPSAGAIGAADQEAPQTVLEEANAPEQEAPAAIASQTEAAEPAETGFNIALDT</sequence>
<dbReference type="FunFam" id="3.40.50.1440:FF:000001">
    <property type="entry name" value="Cell division protein FtsZ"/>
    <property type="match status" value="1"/>
</dbReference>
<gene>
    <name evidence="8" type="ORF">METZ01_LOCUS223712</name>
</gene>
<dbReference type="SMART" id="SM00864">
    <property type="entry name" value="Tubulin"/>
    <property type="match status" value="1"/>
</dbReference>
<dbReference type="Pfam" id="PF00091">
    <property type="entry name" value="Tubulin"/>
    <property type="match status" value="1"/>
</dbReference>
<dbReference type="CDD" id="cd02201">
    <property type="entry name" value="FtsZ_type1"/>
    <property type="match status" value="1"/>
</dbReference>
<dbReference type="PANTHER" id="PTHR30314">
    <property type="entry name" value="CELL DIVISION PROTEIN FTSZ-RELATED"/>
    <property type="match status" value="1"/>
</dbReference>
<name>A0A382G6I4_9ZZZZ</name>
<evidence type="ECO:0000259" key="7">
    <source>
        <dbReference type="SMART" id="SM00865"/>
    </source>
</evidence>
<dbReference type="InterPro" id="IPR036525">
    <property type="entry name" value="Tubulin/FtsZ_GTPase_sf"/>
</dbReference>
<dbReference type="GO" id="GO:0005525">
    <property type="term" value="F:GTP binding"/>
    <property type="evidence" value="ECO:0007669"/>
    <property type="project" value="UniProtKB-KW"/>
</dbReference>
<evidence type="ECO:0000256" key="3">
    <source>
        <dbReference type="ARBA" id="ARBA00022741"/>
    </source>
</evidence>
<organism evidence="8">
    <name type="scientific">marine metagenome</name>
    <dbReference type="NCBI Taxonomy" id="408172"/>
    <lineage>
        <taxon>unclassified sequences</taxon>
        <taxon>metagenomes</taxon>
        <taxon>ecological metagenomes</taxon>
    </lineage>
</organism>
<dbReference type="PANTHER" id="PTHR30314:SF3">
    <property type="entry name" value="MITOCHONDRIAL DIVISION PROTEIN FSZA"/>
    <property type="match status" value="1"/>
</dbReference>
<keyword evidence="2" id="KW-0963">Cytoplasm</keyword>
<dbReference type="PROSITE" id="PS01134">
    <property type="entry name" value="FTSZ_1"/>
    <property type="match status" value="1"/>
</dbReference>
<dbReference type="Gene3D" id="3.40.50.1440">
    <property type="entry name" value="Tubulin/FtsZ, GTPase domain"/>
    <property type="match status" value="1"/>
</dbReference>
<keyword evidence="4" id="KW-0342">GTP-binding</keyword>
<evidence type="ECO:0000256" key="5">
    <source>
        <dbReference type="SAM" id="MobiDB-lite"/>
    </source>
</evidence>
<dbReference type="InterPro" id="IPR024757">
    <property type="entry name" value="FtsZ_C"/>
</dbReference>
<evidence type="ECO:0000259" key="6">
    <source>
        <dbReference type="SMART" id="SM00864"/>
    </source>
</evidence>
<dbReference type="InterPro" id="IPR003008">
    <property type="entry name" value="Tubulin_FtsZ_GTPase"/>
</dbReference>
<dbReference type="GO" id="GO:0032153">
    <property type="term" value="C:cell division site"/>
    <property type="evidence" value="ECO:0007669"/>
    <property type="project" value="TreeGrafter"/>
</dbReference>
<evidence type="ECO:0000256" key="4">
    <source>
        <dbReference type="ARBA" id="ARBA00023134"/>
    </source>
</evidence>
<dbReference type="InterPro" id="IPR008280">
    <property type="entry name" value="Tub_FtsZ_C"/>
</dbReference>
<dbReference type="GO" id="GO:0051301">
    <property type="term" value="P:cell division"/>
    <property type="evidence" value="ECO:0007669"/>
    <property type="project" value="TreeGrafter"/>
</dbReference>
<dbReference type="PROSITE" id="PS01135">
    <property type="entry name" value="FTSZ_2"/>
    <property type="match status" value="1"/>
</dbReference>
<dbReference type="InterPro" id="IPR045061">
    <property type="entry name" value="FtsZ/CetZ"/>
</dbReference>
<dbReference type="NCBIfam" id="TIGR00065">
    <property type="entry name" value="ftsZ"/>
    <property type="match status" value="1"/>
</dbReference>
<proteinExistence type="inferred from homology"/>